<sequence length="615" mass="70305">MSNYVVTSAICKRIYQNISSKCLHSSHQYKQEKPFSRFSRKLRKGTKGVKKEEVNLTPYTRDTVRNIYNILRNCSWASAQGHIETLPIRWDSYLINQVLKTHPPLEKAWLFFNWASRLQNFRHDHYTYTTMLDIFGEAGRISSMNYVFQQMKEKGIKIDAVTYTSLMHWRSNSGDVDGAIRVWEEMKANGCYPTVVSYTAYIKILLDNGRVRKATDAYKEMLQSGLSPNCCTYTVLMEYLIGEDKGKEALDIFHKMQDAGAYPDKAACNILIQKCCKSGEMLVMTQILEYMKEKRLVLRYPVFVEAHEILKSCSVSITLLSQVNPHIEIESVSKGEVVDVSTSCNVILPSVDYELVANLLKEEKLIAVDHILIGMKDKNIQLDSSIILSIIEVNCKRNRPNGALLAFDYCLKNGVKVERNLYLTLIGVLIRSSIYSNLLEIVQEMYTKGHCLGLYHATLILYRLGKAGKPQYARKVFNMLPEELKCTATYTALVAAYFSAGSFGKGLKIYETMRKKGFTPSLGTYNVLLSGLVKSDRVVELDIYRREKKIFEISHHSHHVTHVYDLCFSAHGGVESEKSHEDYDEKKGAKMMKSSLYEKKKELMLITNGEDDIYI</sequence>
<dbReference type="PANTHER" id="PTHR47447">
    <property type="entry name" value="OS03G0856100 PROTEIN"/>
    <property type="match status" value="1"/>
</dbReference>
<evidence type="ECO:0000256" key="3">
    <source>
        <dbReference type="PROSITE-ProRule" id="PRU00708"/>
    </source>
</evidence>
<dbReference type="PROSITE" id="PS51375">
    <property type="entry name" value="PPR"/>
    <property type="match status" value="6"/>
</dbReference>
<comment type="similarity">
    <text evidence="1">Belongs to the PPR family. P subfamily.</text>
</comment>
<feature type="repeat" description="PPR" evidence="3">
    <location>
        <begin position="194"/>
        <end position="228"/>
    </location>
</feature>
<name>A0AAV6LVX0_9ROSI</name>
<gene>
    <name evidence="4" type="ORF">SDJN03_30319</name>
</gene>
<evidence type="ECO:0000313" key="4">
    <source>
        <dbReference type="EMBL" id="KAG6571404.1"/>
    </source>
</evidence>
<feature type="repeat" description="PPR" evidence="3">
    <location>
        <begin position="229"/>
        <end position="263"/>
    </location>
</feature>
<feature type="repeat" description="PPR" evidence="3">
    <location>
        <begin position="159"/>
        <end position="193"/>
    </location>
</feature>
<proteinExistence type="inferred from homology"/>
<feature type="repeat" description="PPR" evidence="3">
    <location>
        <begin position="486"/>
        <end position="520"/>
    </location>
</feature>
<feature type="repeat" description="PPR" evidence="3">
    <location>
        <begin position="124"/>
        <end position="158"/>
    </location>
</feature>
<accession>A0AAV6LVX0</accession>
<dbReference type="InterPro" id="IPR002885">
    <property type="entry name" value="PPR_rpt"/>
</dbReference>
<dbReference type="EMBL" id="JAGKQH010000020">
    <property type="protein sequence ID" value="KAG6571404.1"/>
    <property type="molecule type" value="Genomic_DNA"/>
</dbReference>
<feature type="non-terminal residue" evidence="4">
    <location>
        <position position="1"/>
    </location>
</feature>
<feature type="repeat" description="PPR" evidence="3">
    <location>
        <begin position="264"/>
        <end position="298"/>
    </location>
</feature>
<evidence type="ECO:0000313" key="5">
    <source>
        <dbReference type="Proteomes" id="UP000685013"/>
    </source>
</evidence>
<dbReference type="NCBIfam" id="TIGR00756">
    <property type="entry name" value="PPR"/>
    <property type="match status" value="5"/>
</dbReference>
<dbReference type="PANTHER" id="PTHR47447:SF27">
    <property type="entry name" value="PENTACOTRIPEPTIDE-REPEAT REGION OF PRORP DOMAIN-CONTAINING PROTEIN"/>
    <property type="match status" value="1"/>
</dbReference>
<keyword evidence="2" id="KW-0677">Repeat</keyword>
<comment type="caution">
    <text evidence="4">The sequence shown here is derived from an EMBL/GenBank/DDBJ whole genome shotgun (WGS) entry which is preliminary data.</text>
</comment>
<dbReference type="Proteomes" id="UP000685013">
    <property type="component" value="Chromosome 20"/>
</dbReference>
<evidence type="ECO:0000256" key="2">
    <source>
        <dbReference type="ARBA" id="ARBA00022737"/>
    </source>
</evidence>
<evidence type="ECO:0000256" key="1">
    <source>
        <dbReference type="ARBA" id="ARBA00007626"/>
    </source>
</evidence>
<organism evidence="4 5">
    <name type="scientific">Cucurbita argyrosperma subsp. sororia</name>
    <dbReference type="NCBI Taxonomy" id="37648"/>
    <lineage>
        <taxon>Eukaryota</taxon>
        <taxon>Viridiplantae</taxon>
        <taxon>Streptophyta</taxon>
        <taxon>Embryophyta</taxon>
        <taxon>Tracheophyta</taxon>
        <taxon>Spermatophyta</taxon>
        <taxon>Magnoliopsida</taxon>
        <taxon>eudicotyledons</taxon>
        <taxon>Gunneridae</taxon>
        <taxon>Pentapetalae</taxon>
        <taxon>rosids</taxon>
        <taxon>fabids</taxon>
        <taxon>Cucurbitales</taxon>
        <taxon>Cucurbitaceae</taxon>
        <taxon>Cucurbiteae</taxon>
        <taxon>Cucurbita</taxon>
    </lineage>
</organism>
<dbReference type="AlphaFoldDB" id="A0AAV6LVX0"/>
<protein>
    <submittedName>
        <fullName evidence="4">Pentatricopeptide repeat-containing protein</fullName>
    </submittedName>
</protein>
<reference evidence="4 5" key="1">
    <citation type="journal article" date="2021" name="Hortic Res">
        <title>The domestication of Cucurbita argyrosperma as revealed by the genome of its wild relative.</title>
        <authorList>
            <person name="Barrera-Redondo J."/>
            <person name="Sanchez-de la Vega G."/>
            <person name="Aguirre-Liguori J.A."/>
            <person name="Castellanos-Morales G."/>
            <person name="Gutierrez-Guerrero Y.T."/>
            <person name="Aguirre-Dugua X."/>
            <person name="Aguirre-Planter E."/>
            <person name="Tenaillon M.I."/>
            <person name="Lira-Saade R."/>
            <person name="Eguiarte L.E."/>
        </authorList>
    </citation>
    <scope>NUCLEOTIDE SEQUENCE [LARGE SCALE GENOMIC DNA]</scope>
    <source>
        <strain evidence="4">JBR-2021</strain>
    </source>
</reference>
<dbReference type="Pfam" id="PF13812">
    <property type="entry name" value="PPR_3"/>
    <property type="match status" value="1"/>
</dbReference>
<keyword evidence="5" id="KW-1185">Reference proteome</keyword>
<dbReference type="Pfam" id="PF13041">
    <property type="entry name" value="PPR_2"/>
    <property type="match status" value="2"/>
</dbReference>